<evidence type="ECO:0000256" key="1">
    <source>
        <dbReference type="SAM" id="Phobius"/>
    </source>
</evidence>
<feature type="transmembrane region" description="Helical" evidence="1">
    <location>
        <begin position="293"/>
        <end position="320"/>
    </location>
</feature>
<feature type="signal peptide" evidence="2">
    <location>
        <begin position="1"/>
        <end position="25"/>
    </location>
</feature>
<keyword evidence="1" id="KW-1133">Transmembrane helix</keyword>
<proteinExistence type="predicted"/>
<feature type="transmembrane region" description="Helical" evidence="1">
    <location>
        <begin position="261"/>
        <end position="286"/>
    </location>
</feature>
<keyword evidence="1" id="KW-0472">Membrane</keyword>
<dbReference type="EMBL" id="DVLW01000017">
    <property type="protein sequence ID" value="HIT93647.1"/>
    <property type="molecule type" value="Genomic_DNA"/>
</dbReference>
<feature type="chain" id="PRO_5039307453" description="Stage III sporulation protein AE" evidence="2">
    <location>
        <begin position="26"/>
        <end position="368"/>
    </location>
</feature>
<evidence type="ECO:0000256" key="2">
    <source>
        <dbReference type="SAM" id="SignalP"/>
    </source>
</evidence>
<protein>
    <recommendedName>
        <fullName evidence="5">Stage III sporulation protein AE</fullName>
    </recommendedName>
</protein>
<organism evidence="3 4">
    <name type="scientific">Candidatus Faecivivens stercoripullorum</name>
    <dbReference type="NCBI Taxonomy" id="2840805"/>
    <lineage>
        <taxon>Bacteria</taxon>
        <taxon>Bacillati</taxon>
        <taxon>Bacillota</taxon>
        <taxon>Clostridia</taxon>
        <taxon>Eubacteriales</taxon>
        <taxon>Oscillospiraceae</taxon>
        <taxon>Oscillospiraceae incertae sedis</taxon>
        <taxon>Candidatus Faecivivens</taxon>
    </lineage>
</organism>
<accession>A0A9D1H450</accession>
<comment type="caution">
    <text evidence="3">The sequence shown here is derived from an EMBL/GenBank/DDBJ whole genome shotgun (WGS) entry which is preliminary data.</text>
</comment>
<evidence type="ECO:0000313" key="3">
    <source>
        <dbReference type="EMBL" id="HIT93647.1"/>
    </source>
</evidence>
<dbReference type="InterPro" id="IPR014194">
    <property type="entry name" value="Spore_III_AE"/>
</dbReference>
<keyword evidence="1" id="KW-0812">Transmembrane</keyword>
<feature type="transmembrane region" description="Helical" evidence="1">
    <location>
        <begin position="193"/>
        <end position="211"/>
    </location>
</feature>
<sequence>MFRKLAAVVILSLAVLLAFPMAGYAEGETDEMIEQQMEESGYYSLFSLLPPEAEGSIADGFEPEDLDELTIPGLLEKGWEMVCSKGAAPLRLLACSLGVTVLSSLLGSFNKSPACRSVTTLTLAVLLAEMVVSAVRDTAALVKGLSAFMLSFLPVFAASAAAAGKPASSVVWYGTTLSAIEIFSAAVDGLVVPLMMIFLGLSFAGVAAPDLHAGALIRSVRSLALWILSLCLTVFLALLTIKTRISGVSDGVTLKTAKFLLSSAVPVVGSAVGDAWSAVSGCLTLVKSTIGIFGILVLAVVFLPQIIYLGLLTGALNLGAAAADTLSESSPAEVMRVSSAAISIMLAILICYAVMILGALAMVLLAGS</sequence>
<reference evidence="3" key="2">
    <citation type="journal article" date="2021" name="PeerJ">
        <title>Extensive microbial diversity within the chicken gut microbiome revealed by metagenomics and culture.</title>
        <authorList>
            <person name="Gilroy R."/>
            <person name="Ravi A."/>
            <person name="Getino M."/>
            <person name="Pursley I."/>
            <person name="Horton D.L."/>
            <person name="Alikhan N.F."/>
            <person name="Baker D."/>
            <person name="Gharbi K."/>
            <person name="Hall N."/>
            <person name="Watson M."/>
            <person name="Adriaenssens E.M."/>
            <person name="Foster-Nyarko E."/>
            <person name="Jarju S."/>
            <person name="Secka A."/>
            <person name="Antonio M."/>
            <person name="Oren A."/>
            <person name="Chaudhuri R.R."/>
            <person name="La Ragione R."/>
            <person name="Hildebrand F."/>
            <person name="Pallen M.J."/>
        </authorList>
    </citation>
    <scope>NUCLEOTIDE SEQUENCE</scope>
    <source>
        <strain evidence="3">ChiBcec7-5410</strain>
    </source>
</reference>
<evidence type="ECO:0000313" key="4">
    <source>
        <dbReference type="Proteomes" id="UP000824160"/>
    </source>
</evidence>
<dbReference type="Proteomes" id="UP000824160">
    <property type="component" value="Unassembled WGS sequence"/>
</dbReference>
<feature type="transmembrane region" description="Helical" evidence="1">
    <location>
        <begin position="340"/>
        <end position="366"/>
    </location>
</feature>
<feature type="transmembrane region" description="Helical" evidence="1">
    <location>
        <begin position="88"/>
        <end position="106"/>
    </location>
</feature>
<keyword evidence="2" id="KW-0732">Signal</keyword>
<feature type="transmembrane region" description="Helical" evidence="1">
    <location>
        <begin position="223"/>
        <end position="241"/>
    </location>
</feature>
<feature type="transmembrane region" description="Helical" evidence="1">
    <location>
        <begin position="141"/>
        <end position="163"/>
    </location>
</feature>
<dbReference type="Pfam" id="PF09546">
    <property type="entry name" value="Spore_III_AE"/>
    <property type="match status" value="1"/>
</dbReference>
<name>A0A9D1H450_9FIRM</name>
<evidence type="ECO:0008006" key="5">
    <source>
        <dbReference type="Google" id="ProtNLM"/>
    </source>
</evidence>
<dbReference type="AlphaFoldDB" id="A0A9D1H450"/>
<reference evidence="3" key="1">
    <citation type="submission" date="2020-10" db="EMBL/GenBank/DDBJ databases">
        <authorList>
            <person name="Gilroy R."/>
        </authorList>
    </citation>
    <scope>NUCLEOTIDE SEQUENCE</scope>
    <source>
        <strain evidence="3">ChiBcec7-5410</strain>
    </source>
</reference>
<gene>
    <name evidence="3" type="ORF">IAC43_00525</name>
</gene>